<dbReference type="AlphaFoldDB" id="A0A166MZ52"/>
<evidence type="ECO:0000313" key="2">
    <source>
        <dbReference type="Proteomes" id="UP000077266"/>
    </source>
</evidence>
<keyword evidence="2" id="KW-1185">Reference proteome</keyword>
<gene>
    <name evidence="1" type="ORF">EXIGLDRAFT_523678</name>
</gene>
<dbReference type="EMBL" id="KV426837">
    <property type="protein sequence ID" value="KZV78575.1"/>
    <property type="molecule type" value="Genomic_DNA"/>
</dbReference>
<proteinExistence type="predicted"/>
<dbReference type="Proteomes" id="UP000077266">
    <property type="component" value="Unassembled WGS sequence"/>
</dbReference>
<sequence>MSGRCCCRCMVLTCRPMLSISTPKKFKTCEVARRIMITVRVIVRIQDLDCASSSSSLSLSAGASSSSLNGMSVPLERLDGRRKECAHSIDRGTNSMFICAIQRYLRLSRIRTATTGITYLLVHTRSLVTLLRWED</sequence>
<dbReference type="InParanoid" id="A0A166MZ52"/>
<reference evidence="1 2" key="1">
    <citation type="journal article" date="2016" name="Mol. Biol. Evol.">
        <title>Comparative Genomics of Early-Diverging Mushroom-Forming Fungi Provides Insights into the Origins of Lignocellulose Decay Capabilities.</title>
        <authorList>
            <person name="Nagy L.G."/>
            <person name="Riley R."/>
            <person name="Tritt A."/>
            <person name="Adam C."/>
            <person name="Daum C."/>
            <person name="Floudas D."/>
            <person name="Sun H."/>
            <person name="Yadav J.S."/>
            <person name="Pangilinan J."/>
            <person name="Larsson K.H."/>
            <person name="Matsuura K."/>
            <person name="Barry K."/>
            <person name="Labutti K."/>
            <person name="Kuo R."/>
            <person name="Ohm R.A."/>
            <person name="Bhattacharya S.S."/>
            <person name="Shirouzu T."/>
            <person name="Yoshinaga Y."/>
            <person name="Martin F.M."/>
            <person name="Grigoriev I.V."/>
            <person name="Hibbett D.S."/>
        </authorList>
    </citation>
    <scope>NUCLEOTIDE SEQUENCE [LARGE SCALE GENOMIC DNA]</scope>
    <source>
        <strain evidence="1 2">HHB12029</strain>
    </source>
</reference>
<protein>
    <submittedName>
        <fullName evidence="1">Uncharacterized protein</fullName>
    </submittedName>
</protein>
<evidence type="ECO:0000313" key="1">
    <source>
        <dbReference type="EMBL" id="KZV78575.1"/>
    </source>
</evidence>
<accession>A0A166MZ52</accession>
<name>A0A166MZ52_EXIGL</name>
<organism evidence="1 2">
    <name type="scientific">Exidia glandulosa HHB12029</name>
    <dbReference type="NCBI Taxonomy" id="1314781"/>
    <lineage>
        <taxon>Eukaryota</taxon>
        <taxon>Fungi</taxon>
        <taxon>Dikarya</taxon>
        <taxon>Basidiomycota</taxon>
        <taxon>Agaricomycotina</taxon>
        <taxon>Agaricomycetes</taxon>
        <taxon>Auriculariales</taxon>
        <taxon>Exidiaceae</taxon>
        <taxon>Exidia</taxon>
    </lineage>
</organism>